<name>A0A1V6YUM8_PENNA</name>
<gene>
    <name evidence="1" type="ORF">PENNAL_c0010G09666</name>
</gene>
<dbReference type="AlphaFoldDB" id="A0A1V6YUM8"/>
<protein>
    <submittedName>
        <fullName evidence="1">Uncharacterized protein</fullName>
    </submittedName>
</protein>
<evidence type="ECO:0000313" key="1">
    <source>
        <dbReference type="EMBL" id="OQE91151.1"/>
    </source>
</evidence>
<comment type="caution">
    <text evidence="1">The sequence shown here is derived from an EMBL/GenBank/DDBJ whole genome shotgun (WGS) entry which is preliminary data.</text>
</comment>
<evidence type="ECO:0000313" key="2">
    <source>
        <dbReference type="Proteomes" id="UP000191691"/>
    </source>
</evidence>
<proteinExistence type="predicted"/>
<keyword evidence="2" id="KW-1185">Reference proteome</keyword>
<organism evidence="1 2">
    <name type="scientific">Penicillium nalgiovense</name>
    <dbReference type="NCBI Taxonomy" id="60175"/>
    <lineage>
        <taxon>Eukaryota</taxon>
        <taxon>Fungi</taxon>
        <taxon>Dikarya</taxon>
        <taxon>Ascomycota</taxon>
        <taxon>Pezizomycotina</taxon>
        <taxon>Eurotiomycetes</taxon>
        <taxon>Eurotiomycetidae</taxon>
        <taxon>Eurotiales</taxon>
        <taxon>Aspergillaceae</taxon>
        <taxon>Penicillium</taxon>
    </lineage>
</organism>
<dbReference type="Proteomes" id="UP000191691">
    <property type="component" value="Unassembled WGS sequence"/>
</dbReference>
<reference evidence="2" key="1">
    <citation type="journal article" date="2017" name="Nat. Microbiol.">
        <title>Global analysis of biosynthetic gene clusters reveals vast potential of secondary metabolite production in Penicillium species.</title>
        <authorList>
            <person name="Nielsen J.C."/>
            <person name="Grijseels S."/>
            <person name="Prigent S."/>
            <person name="Ji B."/>
            <person name="Dainat J."/>
            <person name="Nielsen K.F."/>
            <person name="Frisvad J.C."/>
            <person name="Workman M."/>
            <person name="Nielsen J."/>
        </authorList>
    </citation>
    <scope>NUCLEOTIDE SEQUENCE [LARGE SCALE GENOMIC DNA]</scope>
    <source>
        <strain evidence="2">IBT 13039</strain>
    </source>
</reference>
<sequence length="108" mass="12168">MTRQLFLRGAFAQDNKAVEAEGNYPTSDDLNPRPENSISAWIFVVQMVHSRIWVIFLWFESKLTPNITISGNVANQVFRPGSSWKKSSSFLNIDTASGSPNYGTIHVY</sequence>
<accession>A0A1V6YUM8</accession>
<dbReference type="EMBL" id="MOOB01000010">
    <property type="protein sequence ID" value="OQE91151.1"/>
    <property type="molecule type" value="Genomic_DNA"/>
</dbReference>